<organism evidence="2 3">
    <name type="scientific">Candidatus Bacteroides intestinipullorum</name>
    <dbReference type="NCBI Taxonomy" id="2838471"/>
    <lineage>
        <taxon>Bacteria</taxon>
        <taxon>Pseudomonadati</taxon>
        <taxon>Bacteroidota</taxon>
        <taxon>Bacteroidia</taxon>
        <taxon>Bacteroidales</taxon>
        <taxon>Bacteroidaceae</taxon>
        <taxon>Bacteroides</taxon>
    </lineage>
</organism>
<proteinExistence type="predicted"/>
<dbReference type="Pfam" id="PF16022">
    <property type="entry name" value="DUF4783"/>
    <property type="match status" value="1"/>
</dbReference>
<feature type="signal peptide" evidence="1">
    <location>
        <begin position="1"/>
        <end position="19"/>
    </location>
</feature>
<name>A0A9E2KI05_9BACE</name>
<dbReference type="Gene3D" id="3.10.450.50">
    <property type="match status" value="1"/>
</dbReference>
<accession>A0A9E2KI05</accession>
<comment type="caution">
    <text evidence="2">The sequence shown here is derived from an EMBL/GenBank/DDBJ whole genome shotgun (WGS) entry which is preliminary data.</text>
</comment>
<dbReference type="EMBL" id="JAHLFO010000120">
    <property type="protein sequence ID" value="MBU3814609.1"/>
    <property type="molecule type" value="Genomic_DNA"/>
</dbReference>
<evidence type="ECO:0000256" key="1">
    <source>
        <dbReference type="SAM" id="SignalP"/>
    </source>
</evidence>
<protein>
    <submittedName>
        <fullName evidence="2">DUF4783 domain-containing protein</fullName>
    </submittedName>
</protein>
<evidence type="ECO:0000313" key="2">
    <source>
        <dbReference type="EMBL" id="MBU3814609.1"/>
    </source>
</evidence>
<gene>
    <name evidence="2" type="ORF">H9791_08930</name>
</gene>
<dbReference type="Proteomes" id="UP000824236">
    <property type="component" value="Unassembled WGS sequence"/>
</dbReference>
<sequence>MRKRVVLLFVGLFVGLAFAFAQDMPAGVIAALKKGNPQELVRYLGEAVDVTIGDKTVSGDKARAEQELTTFFAGNKVRAFDINHRGKRGESGFIVGTLQTEGGAYRVNCFFRMRQNEYYIHQIRIDKTEP</sequence>
<evidence type="ECO:0000313" key="3">
    <source>
        <dbReference type="Proteomes" id="UP000824236"/>
    </source>
</evidence>
<feature type="chain" id="PRO_5038716192" evidence="1">
    <location>
        <begin position="20"/>
        <end position="130"/>
    </location>
</feature>
<keyword evidence="1" id="KW-0732">Signal</keyword>
<reference evidence="2" key="2">
    <citation type="submission" date="2021-04" db="EMBL/GenBank/DDBJ databases">
        <authorList>
            <person name="Gilroy R."/>
        </authorList>
    </citation>
    <scope>NUCLEOTIDE SEQUENCE</scope>
    <source>
        <strain evidence="2">B3-3758</strain>
    </source>
</reference>
<dbReference type="InterPro" id="IPR031977">
    <property type="entry name" value="DUF4783"/>
</dbReference>
<dbReference type="AlphaFoldDB" id="A0A9E2KI05"/>
<reference evidence="2" key="1">
    <citation type="journal article" date="2021" name="PeerJ">
        <title>Extensive microbial diversity within the chicken gut microbiome revealed by metagenomics and culture.</title>
        <authorList>
            <person name="Gilroy R."/>
            <person name="Ravi A."/>
            <person name="Getino M."/>
            <person name="Pursley I."/>
            <person name="Horton D.L."/>
            <person name="Alikhan N.F."/>
            <person name="Baker D."/>
            <person name="Gharbi K."/>
            <person name="Hall N."/>
            <person name="Watson M."/>
            <person name="Adriaenssens E.M."/>
            <person name="Foster-Nyarko E."/>
            <person name="Jarju S."/>
            <person name="Secka A."/>
            <person name="Antonio M."/>
            <person name="Oren A."/>
            <person name="Chaudhuri R.R."/>
            <person name="La Ragione R."/>
            <person name="Hildebrand F."/>
            <person name="Pallen M.J."/>
        </authorList>
    </citation>
    <scope>NUCLEOTIDE SEQUENCE</scope>
    <source>
        <strain evidence="2">B3-3758</strain>
    </source>
</reference>